<dbReference type="CDD" id="cd03885">
    <property type="entry name" value="M20_CPDG2"/>
    <property type="match status" value="1"/>
</dbReference>
<dbReference type="InterPro" id="IPR017150">
    <property type="entry name" value="Pept_M20_glutamate_carboxypep"/>
</dbReference>
<accession>A0ABY4Q1A0</accession>
<dbReference type="RefSeq" id="WP_249591282.1">
    <property type="nucleotide sequence ID" value="NZ_BAAAQL010000035.1"/>
</dbReference>
<dbReference type="PROSITE" id="PS00758">
    <property type="entry name" value="ARGE_DAPE_CPG2_1"/>
    <property type="match status" value="1"/>
</dbReference>
<dbReference type="SUPFAM" id="SSF53187">
    <property type="entry name" value="Zn-dependent exopeptidases"/>
    <property type="match status" value="1"/>
</dbReference>
<feature type="domain" description="Peptidase M20 dimerisation" evidence="5">
    <location>
        <begin position="181"/>
        <end position="272"/>
    </location>
</feature>
<comment type="cofactor">
    <cofactor evidence="1">
        <name>Zn(2+)</name>
        <dbReference type="ChEBI" id="CHEBI:29105"/>
    </cofactor>
</comment>
<dbReference type="InterPro" id="IPR050072">
    <property type="entry name" value="Peptidase_M20A"/>
</dbReference>
<keyword evidence="3" id="KW-0378">Hydrolase</keyword>
<dbReference type="PANTHER" id="PTHR43808">
    <property type="entry name" value="ACETYLORNITHINE DEACETYLASE"/>
    <property type="match status" value="1"/>
</dbReference>
<dbReference type="PIRSF" id="PIRSF037238">
    <property type="entry name" value="Carboxypeptidase_G2"/>
    <property type="match status" value="1"/>
</dbReference>
<dbReference type="EMBL" id="CP097289">
    <property type="protein sequence ID" value="UQT59948.1"/>
    <property type="molecule type" value="Genomic_DNA"/>
</dbReference>
<dbReference type="Pfam" id="PF07687">
    <property type="entry name" value="M20_dimer"/>
    <property type="match status" value="1"/>
</dbReference>
<dbReference type="Gene3D" id="3.30.70.360">
    <property type="match status" value="1"/>
</dbReference>
<dbReference type="InterPro" id="IPR002933">
    <property type="entry name" value="Peptidase_M20"/>
</dbReference>
<evidence type="ECO:0000256" key="4">
    <source>
        <dbReference type="ARBA" id="ARBA00022833"/>
    </source>
</evidence>
<evidence type="ECO:0000259" key="5">
    <source>
        <dbReference type="Pfam" id="PF07687"/>
    </source>
</evidence>
<protein>
    <submittedName>
        <fullName evidence="6">M20 family metallopeptidase</fullName>
    </submittedName>
</protein>
<name>A0ABY4Q1A0_9ACTN</name>
<sequence length="393" mass="40489">MTVPAPQSASLVRDFEAALPKILADIELLVRCESPSADLAAVARSADLVAEVGAAHLAAAPERIVLDGRTHLRWRLGDGPRRVLVVGHHDTVWPVGSLATHPFGVENGVLRGPGCFDMKTGVVMAFHALAALESTDGVTVLVTGDEELGSPSSRALIEAEARGCDAALVLEASADGGALKTERKGVSRYEVLLRGRAAHAGLEPHLGVNASVEAAHQILATAALGDAAAGTTVTPTVLDAGTTTNTVAAEGRFAVDVRVRDTAEQDRVDVAMRALRPVLDGARVEVVGGPNRPPMSRDASRDLFARAARIADGLGVGPLSAVAVGGASDGNFTAGVGTPTLDGLGAVGGGAHADHEHVEVAELPRRTALLTALLRELLDHAQRPHGKEDDTSD</sequence>
<dbReference type="InterPro" id="IPR011650">
    <property type="entry name" value="Peptidase_M20_dimer"/>
</dbReference>
<dbReference type="Pfam" id="PF01546">
    <property type="entry name" value="Peptidase_M20"/>
    <property type="match status" value="1"/>
</dbReference>
<evidence type="ECO:0000256" key="3">
    <source>
        <dbReference type="ARBA" id="ARBA00022801"/>
    </source>
</evidence>
<keyword evidence="2" id="KW-0479">Metal-binding</keyword>
<dbReference type="Proteomes" id="UP000829992">
    <property type="component" value="Chromosome"/>
</dbReference>
<dbReference type="Gene3D" id="3.40.630.10">
    <property type="entry name" value="Zn peptidases"/>
    <property type="match status" value="1"/>
</dbReference>
<dbReference type="InterPro" id="IPR001261">
    <property type="entry name" value="ArgE/DapE_CS"/>
</dbReference>
<reference evidence="6 7" key="1">
    <citation type="submission" date="2022-05" db="EMBL/GenBank/DDBJ databases">
        <authorList>
            <person name="Zhou X."/>
            <person name="Li K."/>
            <person name="Man Y."/>
        </authorList>
    </citation>
    <scope>NUCLEOTIDE SEQUENCE [LARGE SCALE GENOMIC DNA]</scope>
    <source>
        <strain evidence="6 7">MS405</strain>
    </source>
</reference>
<keyword evidence="4" id="KW-0862">Zinc</keyword>
<gene>
    <name evidence="6" type="ORF">M4V62_35550</name>
</gene>
<keyword evidence="7" id="KW-1185">Reference proteome</keyword>
<organism evidence="6 7">
    <name type="scientific">Streptomyces durmitorensis</name>
    <dbReference type="NCBI Taxonomy" id="319947"/>
    <lineage>
        <taxon>Bacteria</taxon>
        <taxon>Bacillati</taxon>
        <taxon>Actinomycetota</taxon>
        <taxon>Actinomycetes</taxon>
        <taxon>Kitasatosporales</taxon>
        <taxon>Streptomycetaceae</taxon>
        <taxon>Streptomyces</taxon>
    </lineage>
</organism>
<evidence type="ECO:0000313" key="7">
    <source>
        <dbReference type="Proteomes" id="UP000829992"/>
    </source>
</evidence>
<evidence type="ECO:0000256" key="2">
    <source>
        <dbReference type="ARBA" id="ARBA00022723"/>
    </source>
</evidence>
<dbReference type="SUPFAM" id="SSF55031">
    <property type="entry name" value="Bacterial exopeptidase dimerisation domain"/>
    <property type="match status" value="1"/>
</dbReference>
<dbReference type="InterPro" id="IPR036264">
    <property type="entry name" value="Bact_exopeptidase_dim_dom"/>
</dbReference>
<evidence type="ECO:0000313" key="6">
    <source>
        <dbReference type="EMBL" id="UQT59948.1"/>
    </source>
</evidence>
<dbReference type="PANTHER" id="PTHR43808:SF9">
    <property type="entry name" value="BLL0789 PROTEIN"/>
    <property type="match status" value="1"/>
</dbReference>
<proteinExistence type="predicted"/>
<evidence type="ECO:0000256" key="1">
    <source>
        <dbReference type="ARBA" id="ARBA00001947"/>
    </source>
</evidence>